<dbReference type="AlphaFoldDB" id="A0A504YEQ9"/>
<keyword evidence="3" id="KW-1185">Reference proteome</keyword>
<dbReference type="Proteomes" id="UP000316759">
    <property type="component" value="Unassembled WGS sequence"/>
</dbReference>
<comment type="caution">
    <text evidence="2">The sequence shown here is derived from an EMBL/GenBank/DDBJ whole genome shotgun (WGS) entry which is preliminary data.</text>
</comment>
<accession>A0A504YEQ9</accession>
<dbReference type="PANTHER" id="PTHR35826:SF1">
    <property type="entry name" value="PROTEIN ATP6V1FNB-LIKE"/>
    <property type="match status" value="1"/>
</dbReference>
<gene>
    <name evidence="2" type="ORF">FGIG_10724</name>
</gene>
<sequence>MARNFPADTRGQRALEELYEKETKSQIAWFLKREKVKKDYPGQIVTPAQIAETPVPELKDVLPSHLMEKISRIQASQEMSKISVKTPTEMMPVEKQFIEPLPDMFPADQPTQRILYDGISKEGNGRAKYLQTRNKMDLEDKYRYPVLSSMEYGWGQTELIKHTSAQVGQKRRGRVKIVEESFYRRNGIPFTHCSDML</sequence>
<dbReference type="OrthoDB" id="410807at2759"/>
<organism evidence="2 3">
    <name type="scientific">Fasciola gigantica</name>
    <name type="common">Giant liver fluke</name>
    <dbReference type="NCBI Taxonomy" id="46835"/>
    <lineage>
        <taxon>Eukaryota</taxon>
        <taxon>Metazoa</taxon>
        <taxon>Spiralia</taxon>
        <taxon>Lophotrochozoa</taxon>
        <taxon>Platyhelminthes</taxon>
        <taxon>Trematoda</taxon>
        <taxon>Digenea</taxon>
        <taxon>Plagiorchiida</taxon>
        <taxon>Echinostomata</taxon>
        <taxon>Echinostomatoidea</taxon>
        <taxon>Fasciolidae</taxon>
        <taxon>Fasciola</taxon>
    </lineage>
</organism>
<protein>
    <recommendedName>
        <fullName evidence="1">Sperm microtubule inner protein 1 C-terminal domain-containing protein</fullName>
    </recommendedName>
</protein>
<feature type="domain" description="Sperm microtubule inner protein 1 C-terminal" evidence="1">
    <location>
        <begin position="73"/>
        <end position="189"/>
    </location>
</feature>
<evidence type="ECO:0000313" key="2">
    <source>
        <dbReference type="EMBL" id="TPP59001.1"/>
    </source>
</evidence>
<reference evidence="2 3" key="1">
    <citation type="submission" date="2019-04" db="EMBL/GenBank/DDBJ databases">
        <title>Annotation for the trematode Fasciola gigantica.</title>
        <authorList>
            <person name="Choi Y.-J."/>
        </authorList>
    </citation>
    <scope>NUCLEOTIDE SEQUENCE [LARGE SCALE GENOMIC DNA]</scope>
    <source>
        <strain evidence="2">Uganda_cow_1</strain>
    </source>
</reference>
<dbReference type="PANTHER" id="PTHR35826">
    <property type="entry name" value="PROTEIN ATP6V1FNB-LIKE"/>
    <property type="match status" value="1"/>
</dbReference>
<dbReference type="EMBL" id="SUNJ01011292">
    <property type="protein sequence ID" value="TPP59001.1"/>
    <property type="molecule type" value="Genomic_DNA"/>
</dbReference>
<name>A0A504YEQ9_FASGI</name>
<dbReference type="InterPro" id="IPR054323">
    <property type="entry name" value="SPMIP1_C"/>
</dbReference>
<proteinExistence type="predicted"/>
<evidence type="ECO:0000259" key="1">
    <source>
        <dbReference type="Pfam" id="PF22589"/>
    </source>
</evidence>
<evidence type="ECO:0000313" key="3">
    <source>
        <dbReference type="Proteomes" id="UP000316759"/>
    </source>
</evidence>
<dbReference type="Pfam" id="PF22589">
    <property type="entry name" value="SPMIP1"/>
    <property type="match status" value="1"/>
</dbReference>